<evidence type="ECO:0000259" key="2">
    <source>
        <dbReference type="Pfam" id="PF22725"/>
    </source>
</evidence>
<dbReference type="RefSeq" id="WP_204819697.1">
    <property type="nucleotide sequence ID" value="NZ_JANHOF010000006.1"/>
</dbReference>
<proteinExistence type="predicted"/>
<dbReference type="PANTHER" id="PTHR43377">
    <property type="entry name" value="BILIVERDIN REDUCTASE A"/>
    <property type="match status" value="1"/>
</dbReference>
<dbReference type="Proteomes" id="UP001589818">
    <property type="component" value="Unassembled WGS sequence"/>
</dbReference>
<dbReference type="SUPFAM" id="SSF51735">
    <property type="entry name" value="NAD(P)-binding Rossmann-fold domains"/>
    <property type="match status" value="1"/>
</dbReference>
<organism evidence="3 4">
    <name type="scientific">Paenibacillus mendelii</name>
    <dbReference type="NCBI Taxonomy" id="206163"/>
    <lineage>
        <taxon>Bacteria</taxon>
        <taxon>Bacillati</taxon>
        <taxon>Bacillota</taxon>
        <taxon>Bacilli</taxon>
        <taxon>Bacillales</taxon>
        <taxon>Paenibacillaceae</taxon>
        <taxon>Paenibacillus</taxon>
    </lineage>
</organism>
<keyword evidence="4" id="KW-1185">Reference proteome</keyword>
<feature type="domain" description="GFO/IDH/MocA-like oxidoreductase" evidence="2">
    <location>
        <begin position="131"/>
        <end position="253"/>
    </location>
</feature>
<evidence type="ECO:0000313" key="3">
    <source>
        <dbReference type="EMBL" id="MFC0391663.1"/>
    </source>
</evidence>
<feature type="domain" description="Gfo/Idh/MocA-like oxidoreductase N-terminal" evidence="1">
    <location>
        <begin position="4"/>
        <end position="121"/>
    </location>
</feature>
<dbReference type="SUPFAM" id="SSF55347">
    <property type="entry name" value="Glyceraldehyde-3-phosphate dehydrogenase-like, C-terminal domain"/>
    <property type="match status" value="1"/>
</dbReference>
<accession>A0ABV6JA41</accession>
<dbReference type="EMBL" id="JBHLVF010000011">
    <property type="protein sequence ID" value="MFC0391663.1"/>
    <property type="molecule type" value="Genomic_DNA"/>
</dbReference>
<evidence type="ECO:0000313" key="4">
    <source>
        <dbReference type="Proteomes" id="UP001589818"/>
    </source>
</evidence>
<dbReference type="Pfam" id="PF01408">
    <property type="entry name" value="GFO_IDH_MocA"/>
    <property type="match status" value="1"/>
</dbReference>
<name>A0ABV6JA41_9BACL</name>
<dbReference type="InterPro" id="IPR000683">
    <property type="entry name" value="Gfo/Idh/MocA-like_OxRdtase_N"/>
</dbReference>
<protein>
    <submittedName>
        <fullName evidence="3">Gfo/Idh/MocA family protein</fullName>
    </submittedName>
</protein>
<evidence type="ECO:0000259" key="1">
    <source>
        <dbReference type="Pfam" id="PF01408"/>
    </source>
</evidence>
<gene>
    <name evidence="3" type="ORF">ACFFJ8_09765</name>
</gene>
<reference evidence="3 4" key="1">
    <citation type="submission" date="2024-09" db="EMBL/GenBank/DDBJ databases">
        <authorList>
            <person name="Sun Q."/>
            <person name="Mori K."/>
        </authorList>
    </citation>
    <scope>NUCLEOTIDE SEQUENCE [LARGE SCALE GENOMIC DNA]</scope>
    <source>
        <strain evidence="3 4">CCM 4839</strain>
    </source>
</reference>
<comment type="caution">
    <text evidence="3">The sequence shown here is derived from an EMBL/GenBank/DDBJ whole genome shotgun (WGS) entry which is preliminary data.</text>
</comment>
<sequence length="357" mass="39821">MNKIRLGVIGCGGMAGAHAQGYKELADQLMVTAVCDVVLERAQAAKEAVGAELAVTDYRDLLEHVDAVLIVLPHDLHYEVGMVCLQAGKHVLMEKPLCNTEQECLELIRTADENNRLLMTAYPVRHWPLVTKMKELIAAKAYGECFQLSIWTEQFTKYDETHWAHSAERLGGGQLFSHGCHYIDIMLWFLGRPVRGLHMGTNFGTPWMEREGTSNVVLEFESGAVGYHFGTWGARGSRLGYSIHAHCTEGMLEMNLAEGKLYAHTNMKAEQANMDTASAAAVLMELEHAGKLTHYELEHFLDCVRTGNRPVTDGPTSLQGLRLIWRLYEAERNHTVADLRGLGLDDDWLAPEAFVAK</sequence>
<dbReference type="Gene3D" id="3.30.360.10">
    <property type="entry name" value="Dihydrodipicolinate Reductase, domain 2"/>
    <property type="match status" value="1"/>
</dbReference>
<dbReference type="Gene3D" id="3.40.50.720">
    <property type="entry name" value="NAD(P)-binding Rossmann-like Domain"/>
    <property type="match status" value="1"/>
</dbReference>
<dbReference type="Pfam" id="PF22725">
    <property type="entry name" value="GFO_IDH_MocA_C3"/>
    <property type="match status" value="1"/>
</dbReference>
<dbReference type="InterPro" id="IPR055170">
    <property type="entry name" value="GFO_IDH_MocA-like_dom"/>
</dbReference>
<dbReference type="InterPro" id="IPR036291">
    <property type="entry name" value="NAD(P)-bd_dom_sf"/>
</dbReference>
<dbReference type="PANTHER" id="PTHR43377:SF1">
    <property type="entry name" value="BILIVERDIN REDUCTASE A"/>
    <property type="match status" value="1"/>
</dbReference>
<dbReference type="InterPro" id="IPR051450">
    <property type="entry name" value="Gfo/Idh/MocA_Oxidoreductases"/>
</dbReference>